<protein>
    <submittedName>
        <fullName evidence="1">Uncharacterized protein</fullName>
    </submittedName>
</protein>
<accession>A0A024GR33</accession>
<gene>
    <name evidence="1" type="ORF">BN9_102470</name>
</gene>
<proteinExistence type="predicted"/>
<organism evidence="1 2">
    <name type="scientific">Albugo candida</name>
    <dbReference type="NCBI Taxonomy" id="65357"/>
    <lineage>
        <taxon>Eukaryota</taxon>
        <taxon>Sar</taxon>
        <taxon>Stramenopiles</taxon>
        <taxon>Oomycota</taxon>
        <taxon>Peronosporomycetes</taxon>
        <taxon>Albuginales</taxon>
        <taxon>Albuginaceae</taxon>
        <taxon>Albugo</taxon>
    </lineage>
</organism>
<keyword evidence="2" id="KW-1185">Reference proteome</keyword>
<dbReference type="AlphaFoldDB" id="A0A024GR33"/>
<evidence type="ECO:0000313" key="1">
    <source>
        <dbReference type="EMBL" id="CCI48993.1"/>
    </source>
</evidence>
<sequence length="152" mass="17772">MQFDWKIRLSIKSCFGNIAKRNLLSLYESFGTIAHINRLKLRLVTVRFGNCAMESPRTYRNDRLSVYKRNRSISQELASCNIVLGNTWTRARPQHSNVRYYLFAVSVTYSESYSAIKSILKWTKSSRTPLVITTEEKQKSFARSDRRHALKK</sequence>
<dbReference type="EMBL" id="CAIX01000266">
    <property type="protein sequence ID" value="CCI48993.1"/>
    <property type="molecule type" value="Genomic_DNA"/>
</dbReference>
<reference evidence="1 2" key="1">
    <citation type="submission" date="2012-05" db="EMBL/GenBank/DDBJ databases">
        <title>Recombination and specialization in a pathogen metapopulation.</title>
        <authorList>
            <person name="Gardiner A."/>
            <person name="Kemen E."/>
            <person name="Schultz-Larsen T."/>
            <person name="MacLean D."/>
            <person name="Van Oosterhout C."/>
            <person name="Jones J.D.G."/>
        </authorList>
    </citation>
    <scope>NUCLEOTIDE SEQUENCE [LARGE SCALE GENOMIC DNA]</scope>
    <source>
        <strain evidence="1 2">Ac Nc2</strain>
    </source>
</reference>
<comment type="caution">
    <text evidence="1">The sequence shown here is derived from an EMBL/GenBank/DDBJ whole genome shotgun (WGS) entry which is preliminary data.</text>
</comment>
<dbReference type="Proteomes" id="UP000053237">
    <property type="component" value="Unassembled WGS sequence"/>
</dbReference>
<name>A0A024GR33_9STRA</name>
<evidence type="ECO:0000313" key="2">
    <source>
        <dbReference type="Proteomes" id="UP000053237"/>
    </source>
</evidence>
<dbReference type="InParanoid" id="A0A024GR33"/>